<comment type="catalytic activity">
    <reaction evidence="4">
        <text>L-proline + NAD(+) = (S)-1-pyrroline-5-carboxylate + NADH + 2 H(+)</text>
        <dbReference type="Rhea" id="RHEA:14105"/>
        <dbReference type="ChEBI" id="CHEBI:15378"/>
        <dbReference type="ChEBI" id="CHEBI:17388"/>
        <dbReference type="ChEBI" id="CHEBI:57540"/>
        <dbReference type="ChEBI" id="CHEBI:57945"/>
        <dbReference type="ChEBI" id="CHEBI:60039"/>
        <dbReference type="EC" id="1.5.1.2"/>
    </reaction>
</comment>
<dbReference type="SUPFAM" id="SSF48179">
    <property type="entry name" value="6-phosphogluconate dehydrogenase C-terminal domain-like"/>
    <property type="match status" value="1"/>
</dbReference>
<evidence type="ECO:0000256" key="2">
    <source>
        <dbReference type="ARBA" id="ARBA00022857"/>
    </source>
</evidence>
<dbReference type="FunFam" id="1.10.3730.10:FF:000001">
    <property type="entry name" value="Pyrroline-5-carboxylate reductase"/>
    <property type="match status" value="1"/>
</dbReference>
<keyword evidence="2 4" id="KW-0521">NADP</keyword>
<dbReference type="PIRSF" id="PIRSF000193">
    <property type="entry name" value="Pyrrol-5-carb_rd"/>
    <property type="match status" value="1"/>
</dbReference>
<evidence type="ECO:0000256" key="4">
    <source>
        <dbReference type="HAMAP-Rule" id="MF_01925"/>
    </source>
</evidence>
<dbReference type="EMBL" id="CP023344">
    <property type="protein sequence ID" value="ATC65389.1"/>
    <property type="molecule type" value="Genomic_DNA"/>
</dbReference>
<feature type="domain" description="Pyrroline-5-carboxylate reductase catalytic N-terminal" evidence="8">
    <location>
        <begin position="3"/>
        <end position="96"/>
    </location>
</feature>
<dbReference type="InterPro" id="IPR000304">
    <property type="entry name" value="Pyrroline-COOH_reductase"/>
</dbReference>
<dbReference type="InterPro" id="IPR053790">
    <property type="entry name" value="P5CR-like_CS"/>
</dbReference>
<dbReference type="Pfam" id="PF03807">
    <property type="entry name" value="F420_oxidored"/>
    <property type="match status" value="1"/>
</dbReference>
<dbReference type="GO" id="GO:0005737">
    <property type="term" value="C:cytoplasm"/>
    <property type="evidence" value="ECO:0007669"/>
    <property type="project" value="UniProtKB-SubCell"/>
</dbReference>
<dbReference type="Gene3D" id="3.40.50.720">
    <property type="entry name" value="NAD(P)-binding Rossmann-like Domain"/>
    <property type="match status" value="1"/>
</dbReference>
<gene>
    <name evidence="4" type="primary">proC</name>
    <name evidence="10" type="ORF">CMV30_16355</name>
</gene>
<comment type="function">
    <text evidence="4">Catalyzes the reduction of 1-pyrroline-5-carboxylate (PCA) to L-proline.</text>
</comment>
<keyword evidence="3 4" id="KW-0560">Oxidoreductase</keyword>
<dbReference type="SUPFAM" id="SSF51735">
    <property type="entry name" value="NAD(P)-binding Rossmann-fold domains"/>
    <property type="match status" value="1"/>
</dbReference>
<name>A0A290Q9R0_9BACT</name>
<dbReference type="EC" id="1.5.1.2" evidence="4 5"/>
<evidence type="ECO:0000259" key="8">
    <source>
        <dbReference type="Pfam" id="PF03807"/>
    </source>
</evidence>
<dbReference type="RefSeq" id="WP_096057019.1">
    <property type="nucleotide sequence ID" value="NZ_CP023344.1"/>
</dbReference>
<accession>A0A290Q9R0</accession>
<feature type="binding site" evidence="6">
    <location>
        <begin position="7"/>
        <end position="12"/>
    </location>
    <ligand>
        <name>NADP(+)</name>
        <dbReference type="ChEBI" id="CHEBI:58349"/>
    </ligand>
</feature>
<dbReference type="PANTHER" id="PTHR11645">
    <property type="entry name" value="PYRROLINE-5-CARBOXYLATE REDUCTASE"/>
    <property type="match status" value="1"/>
</dbReference>
<keyword evidence="4 7" id="KW-0028">Amino-acid biosynthesis</keyword>
<dbReference type="GO" id="GO:0055129">
    <property type="term" value="P:L-proline biosynthetic process"/>
    <property type="evidence" value="ECO:0007669"/>
    <property type="project" value="UniProtKB-UniRule"/>
</dbReference>
<keyword evidence="11" id="KW-1185">Reference proteome</keyword>
<comment type="similarity">
    <text evidence="1 4 7">Belongs to the pyrroline-5-carboxylate reductase family.</text>
</comment>
<dbReference type="KEGG" id="vbh:CMV30_16355"/>
<dbReference type="Pfam" id="PF14748">
    <property type="entry name" value="P5CR_dimer"/>
    <property type="match status" value="1"/>
</dbReference>
<protein>
    <recommendedName>
        <fullName evidence="4 5">Pyrroline-5-carboxylate reductase</fullName>
        <shortName evidence="4">P5C reductase</shortName>
        <shortName evidence="4">P5CR</shortName>
        <ecNumber evidence="4 5">1.5.1.2</ecNumber>
    </recommendedName>
    <alternativeName>
        <fullName evidence="4">PCA reductase</fullName>
    </alternativeName>
</protein>
<dbReference type="InterPro" id="IPR028939">
    <property type="entry name" value="P5C_Rdtase_cat_N"/>
</dbReference>
<dbReference type="InterPro" id="IPR008927">
    <property type="entry name" value="6-PGluconate_DH-like_C_sf"/>
</dbReference>
<feature type="domain" description="Pyrroline-5-carboxylate reductase dimerisation" evidence="9">
    <location>
        <begin position="159"/>
        <end position="263"/>
    </location>
</feature>
<evidence type="ECO:0000313" key="11">
    <source>
        <dbReference type="Proteomes" id="UP000217265"/>
    </source>
</evidence>
<evidence type="ECO:0000259" key="9">
    <source>
        <dbReference type="Pfam" id="PF14748"/>
    </source>
</evidence>
<sequence length="266" mass="27421">MSKIAFLGAGRMASAMVDGLLSKGTAPSALICLSGSGKTADTLSARTGIIATTDLAALLRDADALVLSCKPQQLAGLDPRLAELTAGKLVLSVLAGKKLARLSQVFPKARNLVRSMPNTPGQIGAGITGWNALHPLSPADQSLVDEILGAMGKTVAVEESQLDAVTAVSGSGPAYVFEFAAALREAGVSAGLSREAAYRLAVETILGAAKLMAQSTASAEDLRNQVTSPNGTTYAGLMRMEARDFRGLIHETVAAAKARSEELSRD</sequence>
<proteinExistence type="inferred from homology"/>
<dbReference type="HAMAP" id="MF_01925">
    <property type="entry name" value="P5C_reductase"/>
    <property type="match status" value="1"/>
</dbReference>
<dbReference type="GO" id="GO:0004735">
    <property type="term" value="F:pyrroline-5-carboxylate reductase activity"/>
    <property type="evidence" value="ECO:0007669"/>
    <property type="project" value="UniProtKB-UniRule"/>
</dbReference>
<organism evidence="10 11">
    <name type="scientific">Nibricoccus aquaticus</name>
    <dbReference type="NCBI Taxonomy" id="2576891"/>
    <lineage>
        <taxon>Bacteria</taxon>
        <taxon>Pseudomonadati</taxon>
        <taxon>Verrucomicrobiota</taxon>
        <taxon>Opitutia</taxon>
        <taxon>Opitutales</taxon>
        <taxon>Opitutaceae</taxon>
        <taxon>Nibricoccus</taxon>
    </lineage>
</organism>
<keyword evidence="4" id="KW-0963">Cytoplasm</keyword>
<evidence type="ECO:0000256" key="6">
    <source>
        <dbReference type="PIRSR" id="PIRSR000193-1"/>
    </source>
</evidence>
<evidence type="ECO:0000313" key="10">
    <source>
        <dbReference type="EMBL" id="ATC65389.1"/>
    </source>
</evidence>
<dbReference type="Proteomes" id="UP000217265">
    <property type="component" value="Chromosome"/>
</dbReference>
<dbReference type="AlphaFoldDB" id="A0A290Q9R0"/>
<dbReference type="InterPro" id="IPR036291">
    <property type="entry name" value="NAD(P)-bd_dom_sf"/>
</dbReference>
<dbReference type="NCBIfam" id="TIGR00112">
    <property type="entry name" value="proC"/>
    <property type="match status" value="1"/>
</dbReference>
<dbReference type="PANTHER" id="PTHR11645:SF0">
    <property type="entry name" value="PYRROLINE-5-CARBOXYLATE REDUCTASE 3"/>
    <property type="match status" value="1"/>
</dbReference>
<comment type="subcellular location">
    <subcellularLocation>
        <location evidence="4">Cytoplasm</location>
    </subcellularLocation>
</comment>
<comment type="catalytic activity">
    <reaction evidence="4 7">
        <text>L-proline + NADP(+) = (S)-1-pyrroline-5-carboxylate + NADPH + 2 H(+)</text>
        <dbReference type="Rhea" id="RHEA:14109"/>
        <dbReference type="ChEBI" id="CHEBI:15378"/>
        <dbReference type="ChEBI" id="CHEBI:17388"/>
        <dbReference type="ChEBI" id="CHEBI:57783"/>
        <dbReference type="ChEBI" id="CHEBI:58349"/>
        <dbReference type="ChEBI" id="CHEBI:60039"/>
        <dbReference type="EC" id="1.5.1.2"/>
    </reaction>
</comment>
<comment type="pathway">
    <text evidence="4 7">Amino-acid biosynthesis; L-proline biosynthesis; L-proline from L-glutamate 5-semialdehyde: step 1/1.</text>
</comment>
<evidence type="ECO:0000256" key="3">
    <source>
        <dbReference type="ARBA" id="ARBA00023002"/>
    </source>
</evidence>
<evidence type="ECO:0000256" key="7">
    <source>
        <dbReference type="RuleBase" id="RU003903"/>
    </source>
</evidence>
<dbReference type="Gene3D" id="1.10.3730.10">
    <property type="entry name" value="ProC C-terminal domain-like"/>
    <property type="match status" value="1"/>
</dbReference>
<dbReference type="UniPathway" id="UPA00098">
    <property type="reaction ID" value="UER00361"/>
</dbReference>
<dbReference type="OrthoDB" id="9805754at2"/>
<dbReference type="PROSITE" id="PS00521">
    <property type="entry name" value="P5CR"/>
    <property type="match status" value="1"/>
</dbReference>
<evidence type="ECO:0000256" key="1">
    <source>
        <dbReference type="ARBA" id="ARBA00005525"/>
    </source>
</evidence>
<keyword evidence="4 7" id="KW-0641">Proline biosynthesis</keyword>
<reference evidence="10 11" key="1">
    <citation type="submission" date="2017-09" db="EMBL/GenBank/DDBJ databases">
        <title>Complete genome sequence of Verrucomicrobial strain HZ-65, isolated from freshwater.</title>
        <authorList>
            <person name="Choi A."/>
        </authorList>
    </citation>
    <scope>NUCLEOTIDE SEQUENCE [LARGE SCALE GENOMIC DNA]</scope>
    <source>
        <strain evidence="10 11">HZ-65</strain>
    </source>
</reference>
<dbReference type="InterPro" id="IPR029036">
    <property type="entry name" value="P5CR_dimer"/>
</dbReference>
<evidence type="ECO:0000256" key="5">
    <source>
        <dbReference type="NCBIfam" id="TIGR00112"/>
    </source>
</evidence>